<gene>
    <name evidence="1" type="ORF">CCACVL1_02042</name>
</gene>
<evidence type="ECO:0000313" key="1">
    <source>
        <dbReference type="EMBL" id="OMP05148.1"/>
    </source>
</evidence>
<dbReference type="EMBL" id="AWWV01005492">
    <property type="protein sequence ID" value="OMP05148.1"/>
    <property type="molecule type" value="Genomic_DNA"/>
</dbReference>
<protein>
    <submittedName>
        <fullName evidence="1">Uncharacterized protein</fullName>
    </submittedName>
</protein>
<dbReference type="OrthoDB" id="1916983at2759"/>
<organism evidence="1 2">
    <name type="scientific">Corchorus capsularis</name>
    <name type="common">Jute</name>
    <dbReference type="NCBI Taxonomy" id="210143"/>
    <lineage>
        <taxon>Eukaryota</taxon>
        <taxon>Viridiplantae</taxon>
        <taxon>Streptophyta</taxon>
        <taxon>Embryophyta</taxon>
        <taxon>Tracheophyta</taxon>
        <taxon>Spermatophyta</taxon>
        <taxon>Magnoliopsida</taxon>
        <taxon>eudicotyledons</taxon>
        <taxon>Gunneridae</taxon>
        <taxon>Pentapetalae</taxon>
        <taxon>rosids</taxon>
        <taxon>malvids</taxon>
        <taxon>Malvales</taxon>
        <taxon>Malvaceae</taxon>
        <taxon>Grewioideae</taxon>
        <taxon>Apeibeae</taxon>
        <taxon>Corchorus</taxon>
    </lineage>
</organism>
<keyword evidence="2" id="KW-1185">Reference proteome</keyword>
<dbReference type="Proteomes" id="UP000188268">
    <property type="component" value="Unassembled WGS sequence"/>
</dbReference>
<sequence>MSSIDPQNTDMGGWSMLQSLANSNTKMSTDNKVYVHPLIKRSSSKLDEKSFAMCIESSGNEIDSEVDQMEKAMEYKNLQV</sequence>
<dbReference type="Gramene" id="OMP05148">
    <property type="protein sequence ID" value="OMP05148"/>
    <property type="gene ID" value="CCACVL1_02042"/>
</dbReference>
<reference evidence="1 2" key="1">
    <citation type="submission" date="2013-09" db="EMBL/GenBank/DDBJ databases">
        <title>Corchorus capsularis genome sequencing.</title>
        <authorList>
            <person name="Alam M."/>
            <person name="Haque M.S."/>
            <person name="Islam M.S."/>
            <person name="Emdad E.M."/>
            <person name="Islam M.M."/>
            <person name="Ahmed B."/>
            <person name="Halim A."/>
            <person name="Hossen Q.M.M."/>
            <person name="Hossain M.Z."/>
            <person name="Ahmed R."/>
            <person name="Khan M.M."/>
            <person name="Islam R."/>
            <person name="Rashid M.M."/>
            <person name="Khan S.A."/>
            <person name="Rahman M.S."/>
            <person name="Alam M."/>
        </authorList>
    </citation>
    <scope>NUCLEOTIDE SEQUENCE [LARGE SCALE GENOMIC DNA]</scope>
    <source>
        <strain evidence="2">cv. CVL-1</strain>
        <tissue evidence="1">Whole seedling</tissue>
    </source>
</reference>
<evidence type="ECO:0000313" key="2">
    <source>
        <dbReference type="Proteomes" id="UP000188268"/>
    </source>
</evidence>
<accession>A0A1R3KDQ7</accession>
<proteinExistence type="predicted"/>
<name>A0A1R3KDQ7_COCAP</name>
<dbReference type="AlphaFoldDB" id="A0A1R3KDQ7"/>
<comment type="caution">
    <text evidence="1">The sequence shown here is derived from an EMBL/GenBank/DDBJ whole genome shotgun (WGS) entry which is preliminary data.</text>
</comment>